<gene>
    <name evidence="5" type="primary">LOC106159079</name>
</gene>
<evidence type="ECO:0000256" key="1">
    <source>
        <dbReference type="SAM" id="MobiDB-lite"/>
    </source>
</evidence>
<evidence type="ECO:0000256" key="2">
    <source>
        <dbReference type="SAM" id="Phobius"/>
    </source>
</evidence>
<keyword evidence="4" id="KW-1185">Reference proteome</keyword>
<feature type="compositionally biased region" description="Polar residues" evidence="1">
    <location>
        <begin position="420"/>
        <end position="438"/>
    </location>
</feature>
<dbReference type="AlphaFoldDB" id="A0A1S3HXH5"/>
<keyword evidence="3" id="KW-0732">Signal</keyword>
<proteinExistence type="predicted"/>
<feature type="transmembrane region" description="Helical" evidence="2">
    <location>
        <begin position="221"/>
        <end position="249"/>
    </location>
</feature>
<keyword evidence="2" id="KW-1133">Transmembrane helix</keyword>
<dbReference type="Proteomes" id="UP000085678">
    <property type="component" value="Unplaced"/>
</dbReference>
<name>A0A1S3HXH5_LINAN</name>
<sequence>MASTASQQLTRWLPLLLLVLRLELLVRIYTHMYHSGPVFIEDSHYDNNKGFGDKHHHVTKNLTEEDIHLDMIYSLPGFGDQNHQMKKNLTEEHIHLDMMCSLPGFGDQHMVKNLTEEHIHVDMALSLPGEYLLTNEIATPYPCLCSKYPADQYTDTDDRYGFCNKTNIATGVVIWGHLMKECDALFRHDICYIDMDYKVQHFPAEPPFFPPPPKPTPPADYPWVCTVVIGGAVVVMVLVGIVAIFFLVYERRKRGNEEGDQEGLWEARGDENDDTDGQEQPTEDDQPCANLAQPWEDDQPCANLAQPWEDGQLCANQQELLQEEQEQPETEARGPVHNTTDDDRNRPSEETGDETHAKVCAGTTFDHSDLTQTTGEEEEDGATHYKSLAGDEATPQTGTRDESIAKHGQQEAASVVKGGQQVTSLVNAQHSSESSVSQDVEAEMEEESDITEQD</sequence>
<dbReference type="RefSeq" id="XP_013390713.1">
    <property type="nucleotide sequence ID" value="XM_013535259.1"/>
</dbReference>
<organism evidence="4 5">
    <name type="scientific">Lingula anatina</name>
    <name type="common">Brachiopod</name>
    <name type="synonym">Lingula unguis</name>
    <dbReference type="NCBI Taxonomy" id="7574"/>
    <lineage>
        <taxon>Eukaryota</taxon>
        <taxon>Metazoa</taxon>
        <taxon>Spiralia</taxon>
        <taxon>Lophotrochozoa</taxon>
        <taxon>Brachiopoda</taxon>
        <taxon>Linguliformea</taxon>
        <taxon>Lingulata</taxon>
        <taxon>Lingulida</taxon>
        <taxon>Linguloidea</taxon>
        <taxon>Lingulidae</taxon>
        <taxon>Lingula</taxon>
    </lineage>
</organism>
<feature type="compositionally biased region" description="Acidic residues" evidence="1">
    <location>
        <begin position="440"/>
        <end position="454"/>
    </location>
</feature>
<reference evidence="5" key="1">
    <citation type="journal article" date="2015" name="Nat. Commun.">
        <title>The Lingula genome provides insights into brachiopod evolution and the origin of phosphate biomineralization.</title>
        <authorList>
            <person name="Luo Y.J."/>
            <person name="Takeuchi T."/>
            <person name="Koyanagi R."/>
            <person name="Yamada L."/>
            <person name="Kanda M."/>
            <person name="Khalturina M."/>
            <person name="Fujie M."/>
            <person name="Yamasaki S.I."/>
            <person name="Endo K."/>
            <person name="Satoh N."/>
        </authorList>
    </citation>
    <scope>NUCLEOTIDE SEQUENCE</scope>
</reference>
<feature type="region of interest" description="Disordered" evidence="1">
    <location>
        <begin position="257"/>
        <end position="303"/>
    </location>
</feature>
<dbReference type="KEGG" id="lak:106159079"/>
<accession>A0A1S3HXH5</accession>
<dbReference type="InParanoid" id="A0A1S3HXH5"/>
<evidence type="ECO:0000313" key="5">
    <source>
        <dbReference type="RefSeq" id="XP_013390713.1"/>
    </source>
</evidence>
<reference evidence="5" key="2">
    <citation type="submission" date="2025-08" db="UniProtKB">
        <authorList>
            <consortium name="RefSeq"/>
        </authorList>
    </citation>
    <scope>IDENTIFICATION</scope>
</reference>
<feature type="region of interest" description="Disordered" evidence="1">
    <location>
        <begin position="322"/>
        <end position="454"/>
    </location>
</feature>
<keyword evidence="2" id="KW-0472">Membrane</keyword>
<feature type="compositionally biased region" description="Basic and acidic residues" evidence="1">
    <location>
        <begin position="330"/>
        <end position="357"/>
    </location>
</feature>
<evidence type="ECO:0000313" key="4">
    <source>
        <dbReference type="Proteomes" id="UP000085678"/>
    </source>
</evidence>
<feature type="compositionally biased region" description="Acidic residues" evidence="1">
    <location>
        <begin position="271"/>
        <end position="286"/>
    </location>
</feature>
<dbReference type="GeneID" id="106159079"/>
<keyword evidence="2" id="KW-0812">Transmembrane</keyword>
<feature type="chain" id="PRO_5010363300" evidence="3">
    <location>
        <begin position="29"/>
        <end position="454"/>
    </location>
</feature>
<protein>
    <submittedName>
        <fullName evidence="5">Uncharacterized protein LOC106159079</fullName>
    </submittedName>
</protein>
<feature type="compositionally biased region" description="Basic and acidic residues" evidence="1">
    <location>
        <begin position="399"/>
        <end position="409"/>
    </location>
</feature>
<feature type="signal peptide" evidence="3">
    <location>
        <begin position="1"/>
        <end position="28"/>
    </location>
</feature>
<evidence type="ECO:0000256" key="3">
    <source>
        <dbReference type="SAM" id="SignalP"/>
    </source>
</evidence>